<dbReference type="PANTHER" id="PTHR24064">
    <property type="entry name" value="SOLUTE CARRIER FAMILY 22 MEMBER"/>
    <property type="match status" value="1"/>
</dbReference>
<proteinExistence type="predicted"/>
<dbReference type="PROSITE" id="PS50850">
    <property type="entry name" value="MFS"/>
    <property type="match status" value="1"/>
</dbReference>
<dbReference type="GO" id="GO:0022857">
    <property type="term" value="F:transmembrane transporter activity"/>
    <property type="evidence" value="ECO:0007669"/>
    <property type="project" value="InterPro"/>
</dbReference>
<feature type="transmembrane region" description="Helical" evidence="6">
    <location>
        <begin position="380"/>
        <end position="397"/>
    </location>
</feature>
<feature type="region of interest" description="Disordered" evidence="5">
    <location>
        <begin position="571"/>
        <end position="590"/>
    </location>
</feature>
<dbReference type="InterPro" id="IPR005828">
    <property type="entry name" value="MFS_sugar_transport-like"/>
</dbReference>
<dbReference type="InterPro" id="IPR036259">
    <property type="entry name" value="MFS_trans_sf"/>
</dbReference>
<dbReference type="PROSITE" id="PS51257">
    <property type="entry name" value="PROKAR_LIPOPROTEIN"/>
    <property type="match status" value="1"/>
</dbReference>
<dbReference type="GO" id="GO:0016020">
    <property type="term" value="C:membrane"/>
    <property type="evidence" value="ECO:0007669"/>
    <property type="project" value="UniProtKB-SubCell"/>
</dbReference>
<dbReference type="GeneTree" id="ENSGT00940000154607"/>
<feature type="transmembrane region" description="Helical" evidence="6">
    <location>
        <begin position="525"/>
        <end position="545"/>
    </location>
</feature>
<feature type="transmembrane region" description="Helical" evidence="6">
    <location>
        <begin position="188"/>
        <end position="205"/>
    </location>
</feature>
<keyword evidence="9" id="KW-1185">Reference proteome</keyword>
<dbReference type="Proteomes" id="UP000472277">
    <property type="component" value="Chromosome 3"/>
</dbReference>
<comment type="subcellular location">
    <subcellularLocation>
        <location evidence="1">Membrane</location>
        <topology evidence="1">Multi-pass membrane protein</topology>
    </subcellularLocation>
</comment>
<dbReference type="Pfam" id="PF00083">
    <property type="entry name" value="Sugar_tr"/>
    <property type="match status" value="1"/>
</dbReference>
<dbReference type="InterPro" id="IPR020846">
    <property type="entry name" value="MFS_dom"/>
</dbReference>
<evidence type="ECO:0000256" key="4">
    <source>
        <dbReference type="ARBA" id="ARBA00023136"/>
    </source>
</evidence>
<feature type="transmembrane region" description="Helical" evidence="6">
    <location>
        <begin position="409"/>
        <end position="430"/>
    </location>
</feature>
<feature type="transmembrane region" description="Helical" evidence="6">
    <location>
        <begin position="437"/>
        <end position="456"/>
    </location>
</feature>
<dbReference type="AlphaFoldDB" id="A0A673XE33"/>
<evidence type="ECO:0000256" key="6">
    <source>
        <dbReference type="SAM" id="Phobius"/>
    </source>
</evidence>
<evidence type="ECO:0000313" key="8">
    <source>
        <dbReference type="Ensembl" id="ENSSTUP00000019658.1"/>
    </source>
</evidence>
<dbReference type="CDD" id="cd17374">
    <property type="entry name" value="MFS_OAT"/>
    <property type="match status" value="1"/>
</dbReference>
<evidence type="ECO:0000256" key="2">
    <source>
        <dbReference type="ARBA" id="ARBA00022692"/>
    </source>
</evidence>
<feature type="region of interest" description="Disordered" evidence="5">
    <location>
        <begin position="1"/>
        <end position="26"/>
    </location>
</feature>
<feature type="domain" description="Major facilitator superfamily (MFS) profile" evidence="7">
    <location>
        <begin position="142"/>
        <end position="550"/>
    </location>
</feature>
<feature type="transmembrane region" description="Helical" evidence="6">
    <location>
        <begin position="269"/>
        <end position="290"/>
    </location>
</feature>
<evidence type="ECO:0000256" key="1">
    <source>
        <dbReference type="ARBA" id="ARBA00004141"/>
    </source>
</evidence>
<dbReference type="SUPFAM" id="SSF103473">
    <property type="entry name" value="MFS general substrate transporter"/>
    <property type="match status" value="1"/>
</dbReference>
<keyword evidence="4 6" id="KW-0472">Membrane</keyword>
<keyword evidence="2 6" id="KW-0812">Transmembrane</keyword>
<evidence type="ECO:0000256" key="3">
    <source>
        <dbReference type="ARBA" id="ARBA00022989"/>
    </source>
</evidence>
<organism evidence="8 9">
    <name type="scientific">Salmo trutta</name>
    <name type="common">Brown trout</name>
    <dbReference type="NCBI Taxonomy" id="8032"/>
    <lineage>
        <taxon>Eukaryota</taxon>
        <taxon>Metazoa</taxon>
        <taxon>Chordata</taxon>
        <taxon>Craniata</taxon>
        <taxon>Vertebrata</taxon>
        <taxon>Euteleostomi</taxon>
        <taxon>Actinopterygii</taxon>
        <taxon>Neopterygii</taxon>
        <taxon>Teleostei</taxon>
        <taxon>Protacanthopterygii</taxon>
        <taxon>Salmoniformes</taxon>
        <taxon>Salmonidae</taxon>
        <taxon>Salmoninae</taxon>
        <taxon>Salmo</taxon>
    </lineage>
</organism>
<gene>
    <name evidence="8" type="primary">SLC22A13</name>
    <name evidence="8" type="synonym">LOC115179640</name>
</gene>
<keyword evidence="3 6" id="KW-1133">Transmembrane helix</keyword>
<dbReference type="OMA" id="VWFADSI"/>
<evidence type="ECO:0000313" key="9">
    <source>
        <dbReference type="Proteomes" id="UP000472277"/>
    </source>
</evidence>
<dbReference type="Gene3D" id="1.20.1250.20">
    <property type="entry name" value="MFS general substrate transporter like domains"/>
    <property type="match status" value="1"/>
</dbReference>
<feature type="transmembrane region" description="Helical" evidence="6">
    <location>
        <begin position="236"/>
        <end position="257"/>
    </location>
</feature>
<accession>A0A673XE33</accession>
<dbReference type="InParanoid" id="A0A673XE33"/>
<reference evidence="8" key="1">
    <citation type="submission" date="2025-08" db="UniProtKB">
        <authorList>
            <consortium name="Ensembl"/>
        </authorList>
    </citation>
    <scope>IDENTIFICATION</scope>
</reference>
<reference evidence="8" key="2">
    <citation type="submission" date="2025-09" db="UniProtKB">
        <authorList>
            <consortium name="Ensembl"/>
        </authorList>
    </citation>
    <scope>IDENTIFICATION</scope>
</reference>
<name>A0A673XE33_SALTR</name>
<feature type="transmembrane region" description="Helical" evidence="6">
    <location>
        <begin position="212"/>
        <end position="230"/>
    </location>
</feature>
<evidence type="ECO:0000256" key="5">
    <source>
        <dbReference type="SAM" id="MobiDB-lite"/>
    </source>
</evidence>
<feature type="transmembrane region" description="Helical" evidence="6">
    <location>
        <begin position="296"/>
        <end position="317"/>
    </location>
</feature>
<evidence type="ECO:0000259" key="7">
    <source>
        <dbReference type="PROSITE" id="PS50850"/>
    </source>
</evidence>
<feature type="transmembrane region" description="Helical" evidence="6">
    <location>
        <begin position="68"/>
        <end position="85"/>
    </location>
</feature>
<protein>
    <submittedName>
        <fullName evidence="8">Solute carrier family 22 member 13b</fullName>
    </submittedName>
</protein>
<feature type="transmembrane region" description="Helical" evidence="6">
    <location>
        <begin position="498"/>
        <end position="519"/>
    </location>
</feature>
<feature type="transmembrane region" description="Helical" evidence="6">
    <location>
        <begin position="462"/>
        <end position="486"/>
    </location>
</feature>
<sequence length="590" mass="65767">MRLYPRPKNSPVASPSDLPQWPPPGHTAWSSCIRGSRQWRRTPGEKRMVAFGKILPVVGEFGAFQNRLLLAISIPNIFMAFHMFSQVFTGMNFPHHCNTDWILARGPELTYDQQKNLTLPMNDVGEYESCRMFTPVDLDLETIQEQGINSTIYCTDGWVYDTPQGNPTLVTEFNLVCDNKGVSEASQSIYMTGLLIGSLVFGPMADRFGRRFAILVSLLFQLLFGVAAAFSPNIYVYIGLRFVVGMTISGIAMNTFVLGAEWTSTSKRALFTILSQCFYAVGLMLLPWIAYGVRNWRALQLVLSSPVLLLAVYFWILPESARWLLTQGRHNEARQELQRAAAVNRREVPQSLLYMLEAENTSTTGSMMDLFKIPNLRKRALTMSYIWFVTSLVYFGVSLNVGHFGLDIYLTQFIFGLAEILSRLGCYTLLERLGRRPCQAGTLFFGGAACLLILAIPEDLPVLVTVIAVTGKFAIAASFTIVYVYTAELYPTVVRQNGVGLNSMCARGAGILAPLMHLLKVYHQALPMLICGLLPIIGGGLCFLLPETLNTELQDYIDPLVEKTITSESGTIENGLDEEEKPTQLRSSKF</sequence>
<dbReference type="Ensembl" id="ENSSTUT00000020664.1">
    <property type="protein sequence ID" value="ENSSTUP00000019658.1"/>
    <property type="gene ID" value="ENSSTUG00000008750.1"/>
</dbReference>